<dbReference type="Pfam" id="PF00168">
    <property type="entry name" value="C2"/>
    <property type="match status" value="2"/>
</dbReference>
<dbReference type="PANTHER" id="PTHR43243:SF17">
    <property type="entry name" value="CATIONIC AMINO ACID TRANSPORTER-RELATED"/>
    <property type="match status" value="1"/>
</dbReference>
<evidence type="ECO:0000256" key="5">
    <source>
        <dbReference type="ARBA" id="ARBA00022737"/>
    </source>
</evidence>
<sequence>MNLEVEDAEIGNSSGVENGNNSQPIGANASGTHTYSRLKKKLFKLKNLHELQDTEANNDDSQLKKVLGTKDLISLGIGSCVGTGMYLVSGLVAKKVAGPGVVISYLIAGFAALLSGSCYAELAVRVPHTTGSAYVYSYVTVGEFIAFIIGWNMILEYVIGTAACARALSICLDILTDGALANITTAWAGPPEEGAEASPDLIALVITLLMMCLFFYGVKKSVLFNHVLNIVNVWSWGLIIVVGLGTIDFRNWSEFMPYGLSGVMKGAATCFYAFIGFDIIATTGEETQTPKQSIPKAILVSLTVVTLAYGSCASIMTLSVPYSELSEDSGLIQIWGQMNMPTMEWIVSIGALAAFIASMFGSMFPLPRIAYAMANDGLLCQSFKRVNKYGVPGYATLMLGLFAALCAFFFPLEVLIEMMSIGTLLAYTLVNACVLLLRFQPSLESPFSEFTQDTNLDKMVPADDDLPENAASDGQPMTVLDRFAFAKDLVNGCNSHQLAKDCTKEGGKLVTKVLLSMVCCIILFDFLMVYSEVYEEGLSVISILLFIVALVVICHIISLAKFPQKSAPRGHQWVSMKPSIQNDEPNLPEEASTSLISVSKGFISRALFWGILYSIGLWQVHPGWLVIPISLKLLWKRSKVKKMVQKPVHKVSDLPAWIYFPDCERAEWINSILSQLWPALQEHMTDRLNDMTLKDGLLYGLVFSNTSIGNIPPRIEGVKVYKTNQVSRNEIVIDINIVLASDCYLKAGFWSWFGLAVRDVYLHGTVRITLCPLLKDLPLVGNIDVSFITPPNVDFDMEGVANILDVPGLSRIVRNVIVEQICLFMVLPNTIKTPLVTQSQCEVMKYCPTEFKKLELLHIKVIEANGLKGTDFVFMGKSTADPYCVVKVASHVGKSLIKKETLHPKWDFTMEVLVEAAHVGFLELEIWDWDKGKSDDFMGRVVMALDQVYQSARGKPVSISLEGRKPLGNICFETKWFHLSQDIRDLEAHSPMQSETTAVLQVYIDCCKNLVNKKGRAPKAKLTLKCGHAAVQESEVQDYSQNPEIESEFDFLVSNPLTDKFTIQLEDTKYKTDLGIVRVALSELLSRPNYRLKSQPFRVEQTRSHAQIVMELQLQFLKPIPQYGS</sequence>
<dbReference type="InterPro" id="IPR000008">
    <property type="entry name" value="C2_dom"/>
</dbReference>
<keyword evidence="3 12" id="KW-0812">Transmembrane</keyword>
<dbReference type="InterPro" id="IPR035892">
    <property type="entry name" value="C2_domain_sf"/>
</dbReference>
<organism evidence="15 16">
    <name type="scientific">Tigriopus californicus</name>
    <name type="common">Marine copepod</name>
    <dbReference type="NCBI Taxonomy" id="6832"/>
    <lineage>
        <taxon>Eukaryota</taxon>
        <taxon>Metazoa</taxon>
        <taxon>Ecdysozoa</taxon>
        <taxon>Arthropoda</taxon>
        <taxon>Crustacea</taxon>
        <taxon>Multicrustacea</taxon>
        <taxon>Hexanauplia</taxon>
        <taxon>Copepoda</taxon>
        <taxon>Harpacticoida</taxon>
        <taxon>Harpacticidae</taxon>
        <taxon>Tigriopus</taxon>
    </lineage>
</organism>
<dbReference type="GO" id="GO:0008289">
    <property type="term" value="F:lipid binding"/>
    <property type="evidence" value="ECO:0007669"/>
    <property type="project" value="UniProtKB-KW"/>
</dbReference>
<dbReference type="GO" id="GO:0046872">
    <property type="term" value="F:metal ion binding"/>
    <property type="evidence" value="ECO:0007669"/>
    <property type="project" value="UniProtKB-KW"/>
</dbReference>
<evidence type="ECO:0000256" key="2">
    <source>
        <dbReference type="ARBA" id="ARBA00022448"/>
    </source>
</evidence>
<feature type="transmembrane region" description="Helical" evidence="12">
    <location>
        <begin position="418"/>
        <end position="437"/>
    </location>
</feature>
<dbReference type="PROSITE" id="PS50004">
    <property type="entry name" value="C2"/>
    <property type="match status" value="2"/>
</dbReference>
<keyword evidence="16" id="KW-1185">Reference proteome</keyword>
<reference evidence="15 16" key="1">
    <citation type="journal article" date="2018" name="Nat. Ecol. Evol.">
        <title>Genomic signatures of mitonuclear coevolution across populations of Tigriopus californicus.</title>
        <authorList>
            <person name="Barreto F.S."/>
            <person name="Watson E.T."/>
            <person name="Lima T.G."/>
            <person name="Willett C.S."/>
            <person name="Edmands S."/>
            <person name="Li W."/>
            <person name="Burton R.S."/>
        </authorList>
    </citation>
    <scope>NUCLEOTIDE SEQUENCE [LARGE SCALE GENOMIC DNA]</scope>
    <source>
        <strain evidence="15 16">San Diego</strain>
    </source>
</reference>
<feature type="transmembrane region" description="Helical" evidence="12">
    <location>
        <begin position="537"/>
        <end position="560"/>
    </location>
</feature>
<dbReference type="GO" id="GO:0005737">
    <property type="term" value="C:cytoplasm"/>
    <property type="evidence" value="ECO:0007669"/>
    <property type="project" value="UniProtKB-ARBA"/>
</dbReference>
<evidence type="ECO:0000313" key="16">
    <source>
        <dbReference type="Proteomes" id="UP000318571"/>
    </source>
</evidence>
<evidence type="ECO:0000256" key="7">
    <source>
        <dbReference type="ARBA" id="ARBA00022989"/>
    </source>
</evidence>
<evidence type="ECO:0000256" key="1">
    <source>
        <dbReference type="ARBA" id="ARBA00004141"/>
    </source>
</evidence>
<dbReference type="EMBL" id="VCGU01000002">
    <property type="protein sequence ID" value="TRY79433.1"/>
    <property type="molecule type" value="Genomic_DNA"/>
</dbReference>
<dbReference type="Gene3D" id="2.60.40.150">
    <property type="entry name" value="C2 domain"/>
    <property type="match status" value="2"/>
</dbReference>
<dbReference type="Pfam" id="PF17047">
    <property type="entry name" value="SMP_LBD"/>
    <property type="match status" value="1"/>
</dbReference>
<protein>
    <recommendedName>
        <fullName evidence="17">C2 domain-containing protein</fullName>
    </recommendedName>
</protein>
<feature type="transmembrane region" description="Helical" evidence="12">
    <location>
        <begin position="606"/>
        <end position="627"/>
    </location>
</feature>
<proteinExistence type="predicted"/>
<evidence type="ECO:0000313" key="15">
    <source>
        <dbReference type="EMBL" id="TRY79433.1"/>
    </source>
</evidence>
<dbReference type="GO" id="GO:0006869">
    <property type="term" value="P:lipid transport"/>
    <property type="evidence" value="ECO:0007669"/>
    <property type="project" value="UniProtKB-KW"/>
</dbReference>
<dbReference type="PANTHER" id="PTHR43243">
    <property type="entry name" value="INNER MEMBRANE TRANSPORTER YGJI-RELATED"/>
    <property type="match status" value="1"/>
</dbReference>
<dbReference type="Pfam" id="PF00324">
    <property type="entry name" value="AA_permease"/>
    <property type="match status" value="1"/>
</dbReference>
<feature type="transmembrane region" description="Helical" evidence="12">
    <location>
        <begin position="298"/>
        <end position="320"/>
    </location>
</feature>
<feature type="transmembrane region" description="Helical" evidence="12">
    <location>
        <begin position="255"/>
        <end position="277"/>
    </location>
</feature>
<keyword evidence="6" id="KW-0106">Calcium</keyword>
<evidence type="ECO:0000256" key="12">
    <source>
        <dbReference type="SAM" id="Phobius"/>
    </source>
</evidence>
<feature type="transmembrane region" description="Helical" evidence="12">
    <location>
        <begin position="167"/>
        <end position="189"/>
    </location>
</feature>
<keyword evidence="9" id="KW-0446">Lipid-binding</keyword>
<dbReference type="AlphaFoldDB" id="A0A553PP26"/>
<feature type="compositionally biased region" description="Low complexity" evidence="11">
    <location>
        <begin position="11"/>
        <end position="22"/>
    </location>
</feature>
<feature type="domain" description="SMP-LTD" evidence="14">
    <location>
        <begin position="662"/>
        <end position="836"/>
    </location>
</feature>
<keyword evidence="4" id="KW-0479">Metal-binding</keyword>
<evidence type="ECO:0000256" key="10">
    <source>
        <dbReference type="ARBA" id="ARBA00023136"/>
    </source>
</evidence>
<feature type="transmembrane region" description="Helical" evidence="12">
    <location>
        <begin position="72"/>
        <end position="93"/>
    </location>
</feature>
<dbReference type="CDD" id="cd21670">
    <property type="entry name" value="SMP_ESyt"/>
    <property type="match status" value="1"/>
</dbReference>
<dbReference type="InterPro" id="IPR031468">
    <property type="entry name" value="SMP_LBD"/>
</dbReference>
<dbReference type="PROSITE" id="PS51847">
    <property type="entry name" value="SMP"/>
    <property type="match status" value="1"/>
</dbReference>
<accession>A0A553PP26</accession>
<feature type="transmembrane region" description="Helical" evidence="12">
    <location>
        <begin position="100"/>
        <end position="122"/>
    </location>
</feature>
<feature type="domain" description="C2" evidence="13">
    <location>
        <begin position="980"/>
        <end position="1097"/>
    </location>
</feature>
<comment type="caution">
    <text evidence="15">The sequence shown here is derived from an EMBL/GenBank/DDBJ whole genome shotgun (WGS) entry which is preliminary data.</text>
</comment>
<keyword evidence="8" id="KW-0445">Lipid transport</keyword>
<keyword evidence="5" id="KW-0677">Repeat</keyword>
<evidence type="ECO:0000259" key="14">
    <source>
        <dbReference type="PROSITE" id="PS51847"/>
    </source>
</evidence>
<dbReference type="Gene3D" id="1.20.1740.10">
    <property type="entry name" value="Amino acid/polyamine transporter I"/>
    <property type="match status" value="1"/>
</dbReference>
<feature type="compositionally biased region" description="Polar residues" evidence="11">
    <location>
        <begin position="23"/>
        <end position="32"/>
    </location>
</feature>
<dbReference type="GO" id="GO:0005886">
    <property type="term" value="C:plasma membrane"/>
    <property type="evidence" value="ECO:0007669"/>
    <property type="project" value="TreeGrafter"/>
</dbReference>
<evidence type="ECO:0000259" key="13">
    <source>
        <dbReference type="PROSITE" id="PS50004"/>
    </source>
</evidence>
<evidence type="ECO:0000256" key="8">
    <source>
        <dbReference type="ARBA" id="ARBA00023055"/>
    </source>
</evidence>
<comment type="subcellular location">
    <subcellularLocation>
        <location evidence="1">Membrane</location>
        <topology evidence="1">Multi-pass membrane protein</topology>
    </subcellularLocation>
</comment>
<feature type="transmembrane region" description="Helical" evidence="12">
    <location>
        <begin position="513"/>
        <end position="531"/>
    </location>
</feature>
<feature type="domain" description="C2" evidence="13">
    <location>
        <begin position="832"/>
        <end position="959"/>
    </location>
</feature>
<feature type="transmembrane region" description="Helical" evidence="12">
    <location>
        <begin position="230"/>
        <end position="249"/>
    </location>
</feature>
<evidence type="ECO:0000256" key="3">
    <source>
        <dbReference type="ARBA" id="ARBA00022692"/>
    </source>
</evidence>
<keyword evidence="2" id="KW-0813">Transport</keyword>
<dbReference type="InterPro" id="IPR004841">
    <property type="entry name" value="AA-permease/SLC12A_dom"/>
</dbReference>
<dbReference type="STRING" id="6832.A0A553PP26"/>
<dbReference type="CDD" id="cd00030">
    <property type="entry name" value="C2"/>
    <property type="match status" value="1"/>
</dbReference>
<evidence type="ECO:0000256" key="11">
    <source>
        <dbReference type="SAM" id="MobiDB-lite"/>
    </source>
</evidence>
<feature type="transmembrane region" description="Helical" evidence="12">
    <location>
        <begin position="134"/>
        <end position="155"/>
    </location>
</feature>
<dbReference type="SMART" id="SM00239">
    <property type="entry name" value="C2"/>
    <property type="match status" value="2"/>
</dbReference>
<feature type="transmembrane region" description="Helical" evidence="12">
    <location>
        <begin position="391"/>
        <end position="412"/>
    </location>
</feature>
<feature type="transmembrane region" description="Helical" evidence="12">
    <location>
        <begin position="201"/>
        <end position="218"/>
    </location>
</feature>
<keyword evidence="10 12" id="KW-0472">Membrane</keyword>
<dbReference type="Proteomes" id="UP000318571">
    <property type="component" value="Chromosome 6"/>
</dbReference>
<feature type="transmembrane region" description="Helical" evidence="12">
    <location>
        <begin position="345"/>
        <end position="366"/>
    </location>
</feature>
<dbReference type="FunFam" id="1.20.1740.10:FF:000010">
    <property type="entry name" value="probable cationic amino acid transporter"/>
    <property type="match status" value="1"/>
</dbReference>
<evidence type="ECO:0000256" key="6">
    <source>
        <dbReference type="ARBA" id="ARBA00022837"/>
    </source>
</evidence>
<dbReference type="GO" id="GO:0015171">
    <property type="term" value="F:amino acid transmembrane transporter activity"/>
    <property type="evidence" value="ECO:0007669"/>
    <property type="project" value="TreeGrafter"/>
</dbReference>
<evidence type="ECO:0000256" key="9">
    <source>
        <dbReference type="ARBA" id="ARBA00023121"/>
    </source>
</evidence>
<gene>
    <name evidence="15" type="ORF">TCAL_05891</name>
</gene>
<evidence type="ECO:0008006" key="17">
    <source>
        <dbReference type="Google" id="ProtNLM"/>
    </source>
</evidence>
<dbReference type="SUPFAM" id="SSF49562">
    <property type="entry name" value="C2 domain (Calcium/lipid-binding domain, CaLB)"/>
    <property type="match status" value="2"/>
</dbReference>
<evidence type="ECO:0000256" key="4">
    <source>
        <dbReference type="ARBA" id="ARBA00022723"/>
    </source>
</evidence>
<name>A0A553PP26_TIGCA</name>
<feature type="region of interest" description="Disordered" evidence="11">
    <location>
        <begin position="1"/>
        <end position="32"/>
    </location>
</feature>
<keyword evidence="7 12" id="KW-1133">Transmembrane helix</keyword>
<dbReference type="InterPro" id="IPR039010">
    <property type="entry name" value="Synaptotagmin_SMP"/>
</dbReference>
<dbReference type="GO" id="GO:0012505">
    <property type="term" value="C:endomembrane system"/>
    <property type="evidence" value="ECO:0007669"/>
    <property type="project" value="UniProtKB-ARBA"/>
</dbReference>